<proteinExistence type="predicted"/>
<dbReference type="Ensembl" id="ENSAPLT00020014692.1">
    <property type="protein sequence ID" value="ENSAPLP00020013642.1"/>
    <property type="gene ID" value="ENSAPLG00020009984.1"/>
</dbReference>
<organism evidence="2 3">
    <name type="scientific">Anas platyrhynchos</name>
    <name type="common">Mallard</name>
    <name type="synonym">Anas boschas</name>
    <dbReference type="NCBI Taxonomy" id="8839"/>
    <lineage>
        <taxon>Eukaryota</taxon>
        <taxon>Metazoa</taxon>
        <taxon>Chordata</taxon>
        <taxon>Craniata</taxon>
        <taxon>Vertebrata</taxon>
        <taxon>Euteleostomi</taxon>
        <taxon>Archelosauria</taxon>
        <taxon>Archosauria</taxon>
        <taxon>Dinosauria</taxon>
        <taxon>Saurischia</taxon>
        <taxon>Theropoda</taxon>
        <taxon>Coelurosauria</taxon>
        <taxon>Aves</taxon>
        <taxon>Neognathae</taxon>
        <taxon>Galloanserae</taxon>
        <taxon>Anseriformes</taxon>
        <taxon>Anatidae</taxon>
        <taxon>Anatinae</taxon>
        <taxon>Anas</taxon>
    </lineage>
</organism>
<feature type="region of interest" description="Disordered" evidence="1">
    <location>
        <begin position="36"/>
        <end position="61"/>
    </location>
</feature>
<reference evidence="2" key="3">
    <citation type="submission" date="2025-09" db="UniProtKB">
        <authorList>
            <consortium name="Ensembl"/>
        </authorList>
    </citation>
    <scope>IDENTIFICATION</scope>
</reference>
<evidence type="ECO:0000313" key="2">
    <source>
        <dbReference type="Ensembl" id="ENSAPLP00020013642.1"/>
    </source>
</evidence>
<evidence type="ECO:0000256" key="1">
    <source>
        <dbReference type="SAM" id="MobiDB-lite"/>
    </source>
</evidence>
<accession>A0A8B9SZE0</accession>
<dbReference type="AlphaFoldDB" id="A0A8B9SZE0"/>
<dbReference type="Proteomes" id="UP000694400">
    <property type="component" value="Chromosome 1"/>
</dbReference>
<reference evidence="2" key="1">
    <citation type="submission" date="2019-08" db="EMBL/GenBank/DDBJ databases">
        <title>Three high-quality genomes provides insights into domestication of ducks.</title>
        <authorList>
            <person name="Hou Z.C."/>
            <person name="Zhu F."/>
            <person name="Yin Z.T."/>
            <person name="Zhang F."/>
        </authorList>
    </citation>
    <scope>NUCLEOTIDE SEQUENCE [LARGE SCALE GENOMIC DNA]</scope>
</reference>
<sequence>MRGARRRLCSALLLAYGLFSLYAAYTVFLRPRRLAAPRPPHRDRRGPRGESGGRPHAPQASYQKYLNTNIRVVRCQILCISSFGSCFSFLSRESHTNGRVNFLKPV</sequence>
<protein>
    <submittedName>
        <fullName evidence="2">Uncharacterized protein</fullName>
    </submittedName>
</protein>
<feature type="compositionally biased region" description="Basic residues" evidence="1">
    <location>
        <begin position="36"/>
        <end position="45"/>
    </location>
</feature>
<evidence type="ECO:0000313" key="3">
    <source>
        <dbReference type="Proteomes" id="UP000694400"/>
    </source>
</evidence>
<name>A0A8B9SZE0_ANAPL</name>
<reference evidence="2" key="2">
    <citation type="submission" date="2025-08" db="UniProtKB">
        <authorList>
            <consortium name="Ensembl"/>
        </authorList>
    </citation>
    <scope>IDENTIFICATION</scope>
</reference>